<dbReference type="InterPro" id="IPR013830">
    <property type="entry name" value="SGNH_hydro"/>
</dbReference>
<dbReference type="GO" id="GO:0004622">
    <property type="term" value="F:phosphatidylcholine lysophospholipase activity"/>
    <property type="evidence" value="ECO:0007669"/>
    <property type="project" value="TreeGrafter"/>
</dbReference>
<dbReference type="InterPro" id="IPR036514">
    <property type="entry name" value="SGNH_hydro_sf"/>
</dbReference>
<protein>
    <submittedName>
        <fullName evidence="3">Lipase/acylhydrolase domain protein</fullName>
        <ecNumber evidence="3">3.1.1.2</ecNumber>
    </submittedName>
</protein>
<dbReference type="EC" id="3.1.1.2" evidence="3"/>
<feature type="domain" description="SGNH hydrolase-type esterase" evidence="2">
    <location>
        <begin position="38"/>
        <end position="194"/>
    </location>
</feature>
<proteinExistence type="predicted"/>
<dbReference type="EMBL" id="CP000109">
    <property type="protein sequence ID" value="ABB41145.1"/>
    <property type="molecule type" value="Genomic_DNA"/>
</dbReference>
<dbReference type="InterPro" id="IPR051532">
    <property type="entry name" value="Ester_Hydrolysis_Enzymes"/>
</dbReference>
<evidence type="ECO:0000259" key="2">
    <source>
        <dbReference type="Pfam" id="PF13472"/>
    </source>
</evidence>
<name>Q31I78_HYDCU</name>
<dbReference type="Gene3D" id="3.40.50.1110">
    <property type="entry name" value="SGNH hydrolase"/>
    <property type="match status" value="1"/>
</dbReference>
<accession>Q31I78</accession>
<keyword evidence="3" id="KW-0378">Hydrolase</keyword>
<dbReference type="Pfam" id="PF13472">
    <property type="entry name" value="Lipase_GDSL_2"/>
    <property type="match status" value="1"/>
</dbReference>
<dbReference type="GO" id="GO:0004064">
    <property type="term" value="F:arylesterase activity"/>
    <property type="evidence" value="ECO:0007669"/>
    <property type="project" value="UniProtKB-EC"/>
</dbReference>
<dbReference type="AlphaFoldDB" id="Q31I78"/>
<gene>
    <name evidence="3" type="ordered locus">Tcr_0549</name>
</gene>
<dbReference type="eggNOG" id="COG2755">
    <property type="taxonomic scope" value="Bacteria"/>
</dbReference>
<feature type="signal peptide" evidence="1">
    <location>
        <begin position="1"/>
        <end position="21"/>
    </location>
</feature>
<keyword evidence="1" id="KW-0732">Signal</keyword>
<reference evidence="3" key="1">
    <citation type="submission" date="2006-07" db="EMBL/GenBank/DDBJ databases">
        <title>Complete sequence of Thiomicrospira crunogena XCL-2.</title>
        <authorList>
            <consortium name="US DOE Joint Genome Institute"/>
            <person name="Copeland A."/>
            <person name="Lucas S."/>
            <person name="Lapidus A."/>
            <person name="Barry K."/>
            <person name="Detter J.C."/>
            <person name="Glavina del Rio T."/>
            <person name="Hammon N."/>
            <person name="Israni S."/>
            <person name="Dalin E."/>
            <person name="Tice H."/>
            <person name="Pitluck S."/>
            <person name="Chain P."/>
            <person name="Malfatti S."/>
            <person name="Shin M."/>
            <person name="Vergez L."/>
            <person name="Schmutz J."/>
            <person name="Larimer F."/>
            <person name="Land M."/>
            <person name="Hauser L."/>
            <person name="Kyrpides N."/>
            <person name="Lykidis A."/>
            <person name="Scott K.M."/>
            <person name="Sievert S."/>
            <person name="Kerfeld C."/>
            <person name="Freyermuth S."/>
            <person name="Dobrinski K."/>
            <person name="Boller A."/>
            <person name="Fitzpatrick K."/>
            <person name="Thoma P."/>
            <person name="Moore J."/>
            <person name="Richardson P."/>
        </authorList>
    </citation>
    <scope>NUCLEOTIDE SEQUENCE</scope>
    <source>
        <strain evidence="3">XCL-2</strain>
    </source>
</reference>
<evidence type="ECO:0000256" key="1">
    <source>
        <dbReference type="SAM" id="SignalP"/>
    </source>
</evidence>
<dbReference type="SUPFAM" id="SSF52266">
    <property type="entry name" value="SGNH hydrolase"/>
    <property type="match status" value="1"/>
</dbReference>
<dbReference type="CDD" id="cd01822">
    <property type="entry name" value="Lysophospholipase_L1_like"/>
    <property type="match status" value="1"/>
</dbReference>
<evidence type="ECO:0000313" key="3">
    <source>
        <dbReference type="EMBL" id="ABB41145.1"/>
    </source>
</evidence>
<dbReference type="PANTHER" id="PTHR30383:SF24">
    <property type="entry name" value="THIOESTERASE 1_PROTEASE 1_LYSOPHOSPHOLIPASE L1"/>
    <property type="match status" value="1"/>
</dbReference>
<sequence>MSQRILIVLLATLSYVSVAQAFEKPNPASKNSSQNLLVLGDSLSAAYGMRVTQGWVALLADRLQSKNIRVINASISGDTTSGGKNRLPSLLKTHQPNWVIVELGANDALRGQSLQATQRNLQTIIDLSQKTGAKVLLLGIRLPTNYGPAYDQMLQQTFKQVATQNQLLFDPFFLETVALEPDLMQSDGLHPNADAQPKILERLWPLIQELITSSTKQAA</sequence>
<feature type="chain" id="PRO_5004220085" evidence="1">
    <location>
        <begin position="22"/>
        <end position="219"/>
    </location>
</feature>
<dbReference type="PANTHER" id="PTHR30383">
    <property type="entry name" value="THIOESTERASE 1/PROTEASE 1/LYSOPHOSPHOLIPASE L1"/>
    <property type="match status" value="1"/>
</dbReference>
<organism evidence="3">
    <name type="scientific">Hydrogenovibrio crunogenus (strain DSM 25203 / XCL-2)</name>
    <name type="common">Thiomicrospira crunogena</name>
    <dbReference type="NCBI Taxonomy" id="317025"/>
    <lineage>
        <taxon>Bacteria</taxon>
        <taxon>Pseudomonadati</taxon>
        <taxon>Pseudomonadota</taxon>
        <taxon>Gammaproteobacteria</taxon>
        <taxon>Thiotrichales</taxon>
        <taxon>Piscirickettsiaceae</taxon>
        <taxon>Hydrogenovibrio</taxon>
    </lineage>
</organism>
<dbReference type="KEGG" id="tcx:Tcr_0549"/>
<dbReference type="STRING" id="317025.Tcr_0549"/>
<dbReference type="HOGENOM" id="CLU_051180_3_0_6"/>